<protein>
    <submittedName>
        <fullName evidence="1">Uncharacterized protein</fullName>
    </submittedName>
</protein>
<sequence length="82" mass="8835">GRCHTLTDHHLEDARVVGVLQVSGFDAATTAQDRGAAAQLADLVEAMGDVQDRRPFGGFLANQIEQPVGRGQYRGGFIQNQQ</sequence>
<proteinExistence type="predicted"/>
<dbReference type="EMBL" id="BKCJ011764148">
    <property type="protein sequence ID" value="GFD50981.1"/>
    <property type="molecule type" value="Genomic_DNA"/>
</dbReference>
<feature type="non-terminal residue" evidence="1">
    <location>
        <position position="1"/>
    </location>
</feature>
<organism evidence="1">
    <name type="scientific">Tanacetum cinerariifolium</name>
    <name type="common">Dalmatian daisy</name>
    <name type="synonym">Chrysanthemum cinerariifolium</name>
    <dbReference type="NCBI Taxonomy" id="118510"/>
    <lineage>
        <taxon>Eukaryota</taxon>
        <taxon>Viridiplantae</taxon>
        <taxon>Streptophyta</taxon>
        <taxon>Embryophyta</taxon>
        <taxon>Tracheophyta</taxon>
        <taxon>Spermatophyta</taxon>
        <taxon>Magnoliopsida</taxon>
        <taxon>eudicotyledons</taxon>
        <taxon>Gunneridae</taxon>
        <taxon>Pentapetalae</taxon>
        <taxon>asterids</taxon>
        <taxon>campanulids</taxon>
        <taxon>Asterales</taxon>
        <taxon>Asteraceae</taxon>
        <taxon>Asteroideae</taxon>
        <taxon>Anthemideae</taxon>
        <taxon>Anthemidinae</taxon>
        <taxon>Tanacetum</taxon>
    </lineage>
</organism>
<evidence type="ECO:0000313" key="1">
    <source>
        <dbReference type="EMBL" id="GFD50981.1"/>
    </source>
</evidence>
<comment type="caution">
    <text evidence="1">The sequence shown here is derived from an EMBL/GenBank/DDBJ whole genome shotgun (WGS) entry which is preliminary data.</text>
</comment>
<gene>
    <name evidence="1" type="ORF">Tci_922950</name>
</gene>
<name>A0A699X1N2_TANCI</name>
<reference evidence="1" key="1">
    <citation type="journal article" date="2019" name="Sci. Rep.">
        <title>Draft genome of Tanacetum cinerariifolium, the natural source of mosquito coil.</title>
        <authorList>
            <person name="Yamashiro T."/>
            <person name="Shiraishi A."/>
            <person name="Satake H."/>
            <person name="Nakayama K."/>
        </authorList>
    </citation>
    <scope>NUCLEOTIDE SEQUENCE</scope>
</reference>
<accession>A0A699X1N2</accession>
<dbReference type="AlphaFoldDB" id="A0A699X1N2"/>